<keyword evidence="2 7" id="KW-0813">Transport</keyword>
<feature type="transmembrane region" description="Helical" evidence="7">
    <location>
        <begin position="224"/>
        <end position="248"/>
    </location>
</feature>
<dbReference type="Pfam" id="PF00528">
    <property type="entry name" value="BPD_transp_1"/>
    <property type="match status" value="1"/>
</dbReference>
<evidence type="ECO:0000259" key="9">
    <source>
        <dbReference type="PROSITE" id="PS50928"/>
    </source>
</evidence>
<evidence type="ECO:0000313" key="10">
    <source>
        <dbReference type="EMBL" id="TDN46607.1"/>
    </source>
</evidence>
<comment type="similarity">
    <text evidence="7">Belongs to the binding-protein-dependent transport system permease family.</text>
</comment>
<feature type="transmembrane region" description="Helical" evidence="7">
    <location>
        <begin position="283"/>
        <end position="305"/>
    </location>
</feature>
<comment type="caution">
    <text evidence="10">The sequence shown here is derived from an EMBL/GenBank/DDBJ whole genome shotgun (WGS) entry which is preliminary data.</text>
</comment>
<dbReference type="PANTHER" id="PTHR43005:SF1">
    <property type="entry name" value="SPERMIDINE_PUTRESCINE TRANSPORT SYSTEM PERMEASE PROTEIN"/>
    <property type="match status" value="1"/>
</dbReference>
<dbReference type="Gene3D" id="1.10.3720.10">
    <property type="entry name" value="MetI-like"/>
    <property type="match status" value="1"/>
</dbReference>
<feature type="transmembrane region" description="Helical" evidence="7">
    <location>
        <begin position="125"/>
        <end position="145"/>
    </location>
</feature>
<feature type="compositionally biased region" description="Basic and acidic residues" evidence="8">
    <location>
        <begin position="7"/>
        <end position="20"/>
    </location>
</feature>
<evidence type="ECO:0000256" key="6">
    <source>
        <dbReference type="ARBA" id="ARBA00023136"/>
    </source>
</evidence>
<dbReference type="InterPro" id="IPR000515">
    <property type="entry name" value="MetI-like"/>
</dbReference>
<proteinExistence type="inferred from homology"/>
<evidence type="ECO:0000256" key="7">
    <source>
        <dbReference type="RuleBase" id="RU363032"/>
    </source>
</evidence>
<dbReference type="SUPFAM" id="SSF161098">
    <property type="entry name" value="MetI-like"/>
    <property type="match status" value="1"/>
</dbReference>
<feature type="domain" description="ABC transmembrane type-1" evidence="9">
    <location>
        <begin position="91"/>
        <end position="304"/>
    </location>
</feature>
<dbReference type="PANTHER" id="PTHR43005">
    <property type="entry name" value="BLR7065 PROTEIN"/>
    <property type="match status" value="1"/>
</dbReference>
<feature type="region of interest" description="Disordered" evidence="8">
    <location>
        <begin position="1"/>
        <end position="24"/>
    </location>
</feature>
<evidence type="ECO:0000256" key="8">
    <source>
        <dbReference type="SAM" id="MobiDB-lite"/>
    </source>
</evidence>
<dbReference type="CDD" id="cd06261">
    <property type="entry name" value="TM_PBP2"/>
    <property type="match status" value="1"/>
</dbReference>
<organism evidence="10 11">
    <name type="scientific">Curtobacterium flaccumfaciens</name>
    <dbReference type="NCBI Taxonomy" id="2035"/>
    <lineage>
        <taxon>Bacteria</taxon>
        <taxon>Bacillati</taxon>
        <taxon>Actinomycetota</taxon>
        <taxon>Actinomycetes</taxon>
        <taxon>Micrococcales</taxon>
        <taxon>Microbacteriaceae</taxon>
        <taxon>Curtobacterium</taxon>
    </lineage>
</organism>
<evidence type="ECO:0000256" key="1">
    <source>
        <dbReference type="ARBA" id="ARBA00004651"/>
    </source>
</evidence>
<name>A0A4R6DNX0_9MICO</name>
<feature type="transmembrane region" description="Helical" evidence="7">
    <location>
        <begin position="32"/>
        <end position="54"/>
    </location>
</feature>
<keyword evidence="6 7" id="KW-0472">Membrane</keyword>
<evidence type="ECO:0000256" key="4">
    <source>
        <dbReference type="ARBA" id="ARBA00022692"/>
    </source>
</evidence>
<dbReference type="Proteomes" id="UP000295764">
    <property type="component" value="Unassembled WGS sequence"/>
</dbReference>
<dbReference type="GO" id="GO:0055085">
    <property type="term" value="P:transmembrane transport"/>
    <property type="evidence" value="ECO:0007669"/>
    <property type="project" value="InterPro"/>
</dbReference>
<feature type="transmembrane region" description="Helical" evidence="7">
    <location>
        <begin position="177"/>
        <end position="203"/>
    </location>
</feature>
<gene>
    <name evidence="10" type="ORF">EDF64_101473</name>
</gene>
<keyword evidence="3" id="KW-1003">Cell membrane</keyword>
<keyword evidence="5 7" id="KW-1133">Transmembrane helix</keyword>
<protein>
    <submittedName>
        <fullName evidence="10">Multiple sugar transport system permease protein</fullName>
    </submittedName>
</protein>
<evidence type="ECO:0000256" key="5">
    <source>
        <dbReference type="ARBA" id="ARBA00022989"/>
    </source>
</evidence>
<accession>A0A4R6DNX0</accession>
<dbReference type="EMBL" id="SNVW01000001">
    <property type="protein sequence ID" value="TDN46607.1"/>
    <property type="molecule type" value="Genomic_DNA"/>
</dbReference>
<reference evidence="10 11" key="1">
    <citation type="submission" date="2019-03" db="EMBL/GenBank/DDBJ databases">
        <title>Genomic analyses of the natural microbiome of Caenorhabditis elegans.</title>
        <authorList>
            <person name="Samuel B."/>
        </authorList>
    </citation>
    <scope>NUCLEOTIDE SEQUENCE [LARGE SCALE GENOMIC DNA]</scope>
    <source>
        <strain evidence="10 11">JUb65</strain>
    </source>
</reference>
<keyword evidence="4 7" id="KW-0812">Transmembrane</keyword>
<dbReference type="GO" id="GO:0005886">
    <property type="term" value="C:plasma membrane"/>
    <property type="evidence" value="ECO:0007669"/>
    <property type="project" value="UniProtKB-SubCell"/>
</dbReference>
<evidence type="ECO:0000256" key="3">
    <source>
        <dbReference type="ARBA" id="ARBA00022475"/>
    </source>
</evidence>
<dbReference type="PROSITE" id="PS50928">
    <property type="entry name" value="ABC_TM1"/>
    <property type="match status" value="1"/>
</dbReference>
<comment type="subcellular location">
    <subcellularLocation>
        <location evidence="1 7">Cell membrane</location>
        <topology evidence="1 7">Multi-pass membrane protein</topology>
    </subcellularLocation>
</comment>
<dbReference type="InterPro" id="IPR035906">
    <property type="entry name" value="MetI-like_sf"/>
</dbReference>
<dbReference type="AlphaFoldDB" id="A0A4R6DNX0"/>
<keyword evidence="10" id="KW-0762">Sugar transport</keyword>
<feature type="transmembrane region" description="Helical" evidence="7">
    <location>
        <begin position="95"/>
        <end position="116"/>
    </location>
</feature>
<sequence length="313" mass="33384">MGASSLRTDRPERSASERVPPRRRGLRGRSRLAFAAPGIAVLAVFSIYPIYLLLKMSVSEVSTGTLNQAWPFVGLQNYASLFQGPSVAPAALDTALFVAIVTLIGIIGGLGVAMVVRSSRPASSILLGMMVFIWALPPVVNGSIWKFLLADDGLVNGVLRGLGIAPQGLPFLYDPHLALLSVAAVNAWAVIPFNALVFRAALLNIDPEVLEAASLDGTSKLQEIWYVLIPAARPTAVILAILTVVYAFRSFDFIYVMTAGGPGTSTTTLPFLSYSQAFIEHDYGLGSATGVIALVIVAVLALVYVRSVRRENQ</sequence>
<evidence type="ECO:0000256" key="2">
    <source>
        <dbReference type="ARBA" id="ARBA00022448"/>
    </source>
</evidence>
<evidence type="ECO:0000313" key="11">
    <source>
        <dbReference type="Proteomes" id="UP000295764"/>
    </source>
</evidence>